<accession>A0AAN9L1U5</accession>
<dbReference type="Proteomes" id="UP001367508">
    <property type="component" value="Unassembled WGS sequence"/>
</dbReference>
<organism evidence="1 2">
    <name type="scientific">Canavalia gladiata</name>
    <name type="common">Sword bean</name>
    <name type="synonym">Dolichos gladiatus</name>
    <dbReference type="NCBI Taxonomy" id="3824"/>
    <lineage>
        <taxon>Eukaryota</taxon>
        <taxon>Viridiplantae</taxon>
        <taxon>Streptophyta</taxon>
        <taxon>Embryophyta</taxon>
        <taxon>Tracheophyta</taxon>
        <taxon>Spermatophyta</taxon>
        <taxon>Magnoliopsida</taxon>
        <taxon>eudicotyledons</taxon>
        <taxon>Gunneridae</taxon>
        <taxon>Pentapetalae</taxon>
        <taxon>rosids</taxon>
        <taxon>fabids</taxon>
        <taxon>Fabales</taxon>
        <taxon>Fabaceae</taxon>
        <taxon>Papilionoideae</taxon>
        <taxon>50 kb inversion clade</taxon>
        <taxon>NPAAA clade</taxon>
        <taxon>indigoferoid/millettioid clade</taxon>
        <taxon>Phaseoleae</taxon>
        <taxon>Canavalia</taxon>
    </lineage>
</organism>
<evidence type="ECO:0000313" key="2">
    <source>
        <dbReference type="Proteomes" id="UP001367508"/>
    </source>
</evidence>
<gene>
    <name evidence="1" type="ORF">VNO77_21777</name>
</gene>
<sequence length="166" mass="18812">MDIYIWYTIISEIVGGVIAEQARLGEICSIEMVHKRFESFPGVFVKKFCLSINKKDPLQCTVNPRFSRYEQSAAMKSEIIDLPSLTHNMRLSTMLCSFGLLHNGPCYHVSAPIHLSQAARLPYYTPKATSIGPSYHNQLQLDHESAAAYIELLLMETRPWVSCCLK</sequence>
<dbReference type="AlphaFoldDB" id="A0AAN9L1U5"/>
<dbReference type="EMBL" id="JAYMYQ010000005">
    <property type="protein sequence ID" value="KAK7327689.1"/>
    <property type="molecule type" value="Genomic_DNA"/>
</dbReference>
<evidence type="ECO:0000313" key="1">
    <source>
        <dbReference type="EMBL" id="KAK7327689.1"/>
    </source>
</evidence>
<protein>
    <submittedName>
        <fullName evidence="1">Uncharacterized protein</fullName>
    </submittedName>
</protein>
<proteinExistence type="predicted"/>
<name>A0AAN9L1U5_CANGL</name>
<reference evidence="1 2" key="1">
    <citation type="submission" date="2024-01" db="EMBL/GenBank/DDBJ databases">
        <title>The genomes of 5 underutilized Papilionoideae crops provide insights into root nodulation and disease resistanc.</title>
        <authorList>
            <person name="Jiang F."/>
        </authorList>
    </citation>
    <scope>NUCLEOTIDE SEQUENCE [LARGE SCALE GENOMIC DNA]</scope>
    <source>
        <strain evidence="1">LVBAO_FW01</strain>
        <tissue evidence="1">Leaves</tissue>
    </source>
</reference>
<keyword evidence="2" id="KW-1185">Reference proteome</keyword>
<comment type="caution">
    <text evidence="1">The sequence shown here is derived from an EMBL/GenBank/DDBJ whole genome shotgun (WGS) entry which is preliminary data.</text>
</comment>